<dbReference type="EMBL" id="JBHSBB010000007">
    <property type="protein sequence ID" value="MFC4031158.1"/>
    <property type="molecule type" value="Genomic_DNA"/>
</dbReference>
<comment type="similarity">
    <text evidence="1">Belongs to the glycosyltransferase 2 family.</text>
</comment>
<evidence type="ECO:0000313" key="5">
    <source>
        <dbReference type="EMBL" id="MFC4031158.1"/>
    </source>
</evidence>
<keyword evidence="2" id="KW-0328">Glycosyltransferase</keyword>
<keyword evidence="6" id="KW-1185">Reference proteome</keyword>
<proteinExistence type="inferred from homology"/>
<evidence type="ECO:0000256" key="3">
    <source>
        <dbReference type="ARBA" id="ARBA00022679"/>
    </source>
</evidence>
<feature type="domain" description="Glycosyltransferase 2-like" evidence="4">
    <location>
        <begin position="84"/>
        <end position="182"/>
    </location>
</feature>
<accession>A0ABV8HGB9</accession>
<comment type="caution">
    <text evidence="5">The sequence shown here is derived from an EMBL/GenBank/DDBJ whole genome shotgun (WGS) entry which is preliminary data.</text>
</comment>
<dbReference type="InterPro" id="IPR001173">
    <property type="entry name" value="Glyco_trans_2-like"/>
</dbReference>
<dbReference type="InterPro" id="IPR029044">
    <property type="entry name" value="Nucleotide-diphossugar_trans"/>
</dbReference>
<dbReference type="PANTHER" id="PTHR43685:SF5">
    <property type="entry name" value="GLYCOSYLTRANSFERASE EPSE-RELATED"/>
    <property type="match status" value="1"/>
</dbReference>
<gene>
    <name evidence="5" type="ORF">ACFO3J_06690</name>
</gene>
<evidence type="ECO:0000313" key="6">
    <source>
        <dbReference type="Proteomes" id="UP001595765"/>
    </source>
</evidence>
<dbReference type="RefSeq" id="WP_386427082.1">
    <property type="nucleotide sequence ID" value="NZ_JBHSBB010000007.1"/>
</dbReference>
<evidence type="ECO:0000256" key="1">
    <source>
        <dbReference type="ARBA" id="ARBA00006739"/>
    </source>
</evidence>
<dbReference type="Gene3D" id="3.90.550.10">
    <property type="entry name" value="Spore Coat Polysaccharide Biosynthesis Protein SpsA, Chain A"/>
    <property type="match status" value="1"/>
</dbReference>
<reference evidence="6" key="1">
    <citation type="journal article" date="2019" name="Int. J. Syst. Evol. Microbiol.">
        <title>The Global Catalogue of Microorganisms (GCM) 10K type strain sequencing project: providing services to taxonomists for standard genome sequencing and annotation.</title>
        <authorList>
            <consortium name="The Broad Institute Genomics Platform"/>
            <consortium name="The Broad Institute Genome Sequencing Center for Infectious Disease"/>
            <person name="Wu L."/>
            <person name="Ma J."/>
        </authorList>
    </citation>
    <scope>NUCLEOTIDE SEQUENCE [LARGE SCALE GENOMIC DNA]</scope>
    <source>
        <strain evidence="6">CGMCC 4.7237</strain>
    </source>
</reference>
<dbReference type="InterPro" id="IPR050834">
    <property type="entry name" value="Glycosyltransf_2"/>
</dbReference>
<organism evidence="5 6">
    <name type="scientific">Streptomyces polygonati</name>
    <dbReference type="NCBI Taxonomy" id="1617087"/>
    <lineage>
        <taxon>Bacteria</taxon>
        <taxon>Bacillati</taxon>
        <taxon>Actinomycetota</taxon>
        <taxon>Actinomycetes</taxon>
        <taxon>Kitasatosporales</taxon>
        <taxon>Streptomycetaceae</taxon>
        <taxon>Streptomyces</taxon>
    </lineage>
</organism>
<dbReference type="SUPFAM" id="SSF53448">
    <property type="entry name" value="Nucleotide-diphospho-sugar transferases"/>
    <property type="match status" value="1"/>
</dbReference>
<evidence type="ECO:0000259" key="4">
    <source>
        <dbReference type="Pfam" id="PF00535"/>
    </source>
</evidence>
<name>A0ABV8HGB9_9ACTN</name>
<dbReference type="PANTHER" id="PTHR43685">
    <property type="entry name" value="GLYCOSYLTRANSFERASE"/>
    <property type="match status" value="1"/>
</dbReference>
<keyword evidence="3" id="KW-0808">Transferase</keyword>
<sequence>MNGAGTGTDAGARARPGGAAALRRLARAPWTLLKGAFGWLVLFEAKNKLLLAPTALRLRRREDAEVRRLAATLAQPPTALVATVIATHRRPEALRAAVASALAQTVTDQVVVVVDDGAGLPELTDDPRLFAVSLAANIGTAGVVRNIGIRLSRSTYVAFLDDDNLWETDHLARALDALRAPGGPDGVYTALRRVLPDGSEHDILSVPYDPRRAARESFLDTNAFVARRDRTLRFSRLRRTPEVMPREDWELIHRYARRHRVRHLPHPTVRYLVNPASFYTRW</sequence>
<dbReference type="Proteomes" id="UP001595765">
    <property type="component" value="Unassembled WGS sequence"/>
</dbReference>
<dbReference type="CDD" id="cd00761">
    <property type="entry name" value="Glyco_tranf_GTA_type"/>
    <property type="match status" value="1"/>
</dbReference>
<dbReference type="Pfam" id="PF00535">
    <property type="entry name" value="Glycos_transf_2"/>
    <property type="match status" value="1"/>
</dbReference>
<protein>
    <submittedName>
        <fullName evidence="5">Glycosyltransferase family 2 protein</fullName>
    </submittedName>
</protein>
<evidence type="ECO:0000256" key="2">
    <source>
        <dbReference type="ARBA" id="ARBA00022676"/>
    </source>
</evidence>